<evidence type="ECO:0000313" key="2">
    <source>
        <dbReference type="EMBL" id="CCA24944.1"/>
    </source>
</evidence>
<reference evidence="1" key="1">
    <citation type="journal article" date="2011" name="PLoS Biol.">
        <title>Gene gain and loss during evolution of obligate parasitism in the white rust pathogen of Arabidopsis thaliana.</title>
        <authorList>
            <person name="Kemen E."/>
            <person name="Gardiner A."/>
            <person name="Schultz-Larsen T."/>
            <person name="Kemen A.C."/>
            <person name="Balmuth A.L."/>
            <person name="Robert-Seilaniantz A."/>
            <person name="Bailey K."/>
            <person name="Holub E."/>
            <person name="Studholme D.J."/>
            <person name="Maclean D."/>
            <person name="Jones J.D."/>
        </authorList>
    </citation>
    <scope>NUCLEOTIDE SEQUENCE</scope>
</reference>
<evidence type="ECO:0000313" key="1">
    <source>
        <dbReference type="EMBL" id="CCA24860.1"/>
    </source>
</evidence>
<protein>
    <submittedName>
        <fullName evidence="1">AlNc14C263G9839 protein</fullName>
    </submittedName>
    <submittedName>
        <fullName evidence="2">AlNc14C266G9890 protein</fullName>
    </submittedName>
</protein>
<name>F0WU15_9STRA</name>
<gene>
    <name evidence="1" type="primary">AlNc14C263G9839</name>
    <name evidence="2" type="synonym">AlNc14C266G9890</name>
    <name evidence="1" type="ORF">ALNC14_110040</name>
    <name evidence="2" type="ORF">ALNC14_110880</name>
</gene>
<dbReference type="EMBL" id="FR824308">
    <property type="protein sequence ID" value="CCA24860.1"/>
    <property type="molecule type" value="Genomic_DNA"/>
</dbReference>
<sequence>MSYACRCTPSVMKFLIRIRSDSEDHRKHEKNRSVTSQKNQHNKLQFSLQIRYIQLEKHPNQNVSGTKSVFAIKQNENGNIERFEARVVALGSRQTYGVDFCFLRYLLSCLEHELSSRLPGSALPLRNDNSQYDAFINGVLEDVYINTPQAVDMIQNQVLKLDRSLYSSKNKLL</sequence>
<reference evidence="1" key="2">
    <citation type="submission" date="2011-02" db="EMBL/GenBank/DDBJ databases">
        <authorList>
            <person name="MacLean D."/>
        </authorList>
    </citation>
    <scope>NUCLEOTIDE SEQUENCE</scope>
</reference>
<dbReference type="EMBL" id="FR824311">
    <property type="protein sequence ID" value="CCA24944.1"/>
    <property type="molecule type" value="Genomic_DNA"/>
</dbReference>
<dbReference type="HOGENOM" id="CLU_1638453_0_0_1"/>
<organism evidence="1">
    <name type="scientific">Albugo laibachii Nc14</name>
    <dbReference type="NCBI Taxonomy" id="890382"/>
    <lineage>
        <taxon>Eukaryota</taxon>
        <taxon>Sar</taxon>
        <taxon>Stramenopiles</taxon>
        <taxon>Oomycota</taxon>
        <taxon>Peronosporomycetes</taxon>
        <taxon>Albuginales</taxon>
        <taxon>Albuginaceae</taxon>
        <taxon>Albugo</taxon>
    </lineage>
</organism>
<dbReference type="AlphaFoldDB" id="F0WU15"/>
<proteinExistence type="predicted"/>
<accession>F0WU15</accession>